<dbReference type="RefSeq" id="WP_158422434.1">
    <property type="nucleotide sequence ID" value="NZ_JAOQJL010000035.1"/>
</dbReference>
<dbReference type="InterPro" id="IPR038765">
    <property type="entry name" value="Papain-like_cys_pep_sf"/>
</dbReference>
<feature type="compositionally biased region" description="Low complexity" evidence="6">
    <location>
        <begin position="54"/>
        <end position="76"/>
    </location>
</feature>
<reference evidence="9 10" key="1">
    <citation type="journal article" date="2021" name="ISME Commun">
        <title>Automated analysis of genomic sequences facilitates high-throughput and comprehensive description of bacteria.</title>
        <authorList>
            <person name="Hitch T.C.A."/>
        </authorList>
    </citation>
    <scope>NUCLEOTIDE SEQUENCE [LARGE SCALE GENOMIC DNA]</scope>
    <source>
        <strain evidence="9 10">Sanger_23</strain>
    </source>
</reference>
<evidence type="ECO:0000256" key="7">
    <source>
        <dbReference type="SAM" id="SignalP"/>
    </source>
</evidence>
<dbReference type="SUPFAM" id="SSF54001">
    <property type="entry name" value="Cysteine proteinases"/>
    <property type="match status" value="1"/>
</dbReference>
<comment type="caution">
    <text evidence="9">The sequence shown here is derived from an EMBL/GenBank/DDBJ whole genome shotgun (WGS) entry which is preliminary data.</text>
</comment>
<dbReference type="PROSITE" id="PS51935">
    <property type="entry name" value="NLPC_P60"/>
    <property type="match status" value="1"/>
</dbReference>
<keyword evidence="2" id="KW-0645">Protease</keyword>
<dbReference type="Pfam" id="PF00877">
    <property type="entry name" value="NLPC_P60"/>
    <property type="match status" value="1"/>
</dbReference>
<feature type="signal peptide" evidence="7">
    <location>
        <begin position="1"/>
        <end position="28"/>
    </location>
</feature>
<feature type="region of interest" description="Disordered" evidence="6">
    <location>
        <begin position="50"/>
        <end position="147"/>
    </location>
</feature>
<name>A0ABT2TWL7_9FIRM</name>
<organism evidence="9 10">
    <name type="scientific">Blautia ammoniilytica</name>
    <dbReference type="NCBI Taxonomy" id="2981782"/>
    <lineage>
        <taxon>Bacteria</taxon>
        <taxon>Bacillati</taxon>
        <taxon>Bacillota</taxon>
        <taxon>Clostridia</taxon>
        <taxon>Lachnospirales</taxon>
        <taxon>Lachnospiraceae</taxon>
        <taxon>Blautia</taxon>
    </lineage>
</organism>
<evidence type="ECO:0000256" key="2">
    <source>
        <dbReference type="ARBA" id="ARBA00022670"/>
    </source>
</evidence>
<keyword evidence="3" id="KW-0378">Hydrolase</keyword>
<gene>
    <name evidence="9" type="ORF">OCV61_14640</name>
</gene>
<evidence type="ECO:0000256" key="3">
    <source>
        <dbReference type="ARBA" id="ARBA00022801"/>
    </source>
</evidence>
<evidence type="ECO:0000256" key="6">
    <source>
        <dbReference type="SAM" id="MobiDB-lite"/>
    </source>
</evidence>
<feature type="compositionally biased region" description="Low complexity" evidence="6">
    <location>
        <begin position="84"/>
        <end position="139"/>
    </location>
</feature>
<dbReference type="EMBL" id="JAOQJL010000035">
    <property type="protein sequence ID" value="MCU6766624.1"/>
    <property type="molecule type" value="Genomic_DNA"/>
</dbReference>
<protein>
    <submittedName>
        <fullName evidence="9">NlpC/P60 family protein</fullName>
    </submittedName>
</protein>
<accession>A0ABT2TWL7</accession>
<feature type="region of interest" description="Disordered" evidence="6">
    <location>
        <begin position="665"/>
        <end position="685"/>
    </location>
</feature>
<feature type="coiled-coil region" evidence="5">
    <location>
        <begin position="198"/>
        <end position="228"/>
    </location>
</feature>
<keyword evidence="4" id="KW-0788">Thiol protease</keyword>
<feature type="chain" id="PRO_5046625105" evidence="7">
    <location>
        <begin position="29"/>
        <end position="710"/>
    </location>
</feature>
<dbReference type="InterPro" id="IPR000064">
    <property type="entry name" value="NLP_P60_dom"/>
</dbReference>
<dbReference type="Proteomes" id="UP001652409">
    <property type="component" value="Unassembled WGS sequence"/>
</dbReference>
<keyword evidence="7" id="KW-0732">Signal</keyword>
<proteinExistence type="inferred from homology"/>
<dbReference type="Gene3D" id="3.90.1720.10">
    <property type="entry name" value="endopeptidase domain like (from Nostoc punctiforme)"/>
    <property type="match status" value="1"/>
</dbReference>
<evidence type="ECO:0000313" key="9">
    <source>
        <dbReference type="EMBL" id="MCU6766624.1"/>
    </source>
</evidence>
<evidence type="ECO:0000259" key="8">
    <source>
        <dbReference type="PROSITE" id="PS51935"/>
    </source>
</evidence>
<keyword evidence="10" id="KW-1185">Reference proteome</keyword>
<evidence type="ECO:0000313" key="10">
    <source>
        <dbReference type="Proteomes" id="UP001652409"/>
    </source>
</evidence>
<comment type="similarity">
    <text evidence="1">Belongs to the peptidase C40 family.</text>
</comment>
<sequence length="710" mass="76356">MKNKYLTKCLCMTIISAMVLSGPAAVFAASDGGAFESGEQIDDSYGEVVPTAVPEPTQAPTVEPTQAPTEPTQAPVEPTQAPVEPTQAPAEPTQAPKPTHSPTATPTQTPSSPSATPTQAPEATPTPGTTDTPEITSTPVPSEAPVSEAVRDIIDRIDALSLLEDITLDQKDEIHKIRKAYDALSDSEKSLVSNYQLFLNMEKKLKKLEDTKEKEEKEKKEAEAIEGDPLYYTDMVSNLHAGKDFYLNSLQDNYQLSFSDDFASVMDEIEKEYKAKNKLADVSDTTGGVTSSADTLLVRNWQDILAVYIYEQSQQGVTSYILDGSCKAALADIFARMNPVIRDSSDITKVSYGNYHINHYIKENKIPKDQRAVLKKYTETDCSLLCAVVTAAKGFVRESVGDSVSEERVNVITSAYSLIGKVGYFWGGKSLVLGEDPSWGTVETVTAEGSKSTGTRRAYGLDCSGFVTWAVVNGYQNQAMEASVGNGTSDQWGKANVVSEADAQPGDLVFQKGPEAGANNHVGILCGKTEAGDWIAVHCSASQNGVTVGEAYSASFRYIRQPSFYPTIQQAAQMAAQGAQNSNTQYFVTDVKVTNTLQDIIKASQNVYDPANQPFTAEGNAQVVVSDVTVNNALSDLLQSQTVLEETEAGGQSVFDVIAEHYPPEEEAAAGPSGDQEQAEEAGIPAFVSEVYVDNSLENVLDTGTSTETK</sequence>
<evidence type="ECO:0000256" key="5">
    <source>
        <dbReference type="SAM" id="Coils"/>
    </source>
</evidence>
<keyword evidence="5" id="KW-0175">Coiled coil</keyword>
<evidence type="ECO:0000256" key="1">
    <source>
        <dbReference type="ARBA" id="ARBA00007074"/>
    </source>
</evidence>
<evidence type="ECO:0000256" key="4">
    <source>
        <dbReference type="ARBA" id="ARBA00022807"/>
    </source>
</evidence>
<feature type="domain" description="NlpC/P60" evidence="8">
    <location>
        <begin position="405"/>
        <end position="571"/>
    </location>
</feature>